<protein>
    <submittedName>
        <fullName evidence="1">Uncharacterized protein</fullName>
    </submittedName>
</protein>
<gene>
    <name evidence="1" type="ORF">LVIROSA_LOCUS38031</name>
</gene>
<dbReference type="Proteomes" id="UP001157418">
    <property type="component" value="Unassembled WGS sequence"/>
</dbReference>
<dbReference type="InterPro" id="IPR027417">
    <property type="entry name" value="P-loop_NTPase"/>
</dbReference>
<accession>A0AAU9PS50</accession>
<dbReference type="EMBL" id="CAKMRJ010005745">
    <property type="protein sequence ID" value="CAH1452743.1"/>
    <property type="molecule type" value="Genomic_DNA"/>
</dbReference>
<reference evidence="1 2" key="1">
    <citation type="submission" date="2022-01" db="EMBL/GenBank/DDBJ databases">
        <authorList>
            <person name="Xiong W."/>
            <person name="Schranz E."/>
        </authorList>
    </citation>
    <scope>NUCLEOTIDE SEQUENCE [LARGE SCALE GENOMIC DNA]</scope>
</reference>
<evidence type="ECO:0000313" key="1">
    <source>
        <dbReference type="EMBL" id="CAH1452743.1"/>
    </source>
</evidence>
<comment type="caution">
    <text evidence="1">The sequence shown here is derived from an EMBL/GenBank/DDBJ whole genome shotgun (WGS) entry which is preliminary data.</text>
</comment>
<dbReference type="SUPFAM" id="SSF52540">
    <property type="entry name" value="P-loop containing nucleoside triphosphate hydrolases"/>
    <property type="match status" value="1"/>
</dbReference>
<dbReference type="PANTHER" id="PTHR23070">
    <property type="entry name" value="BCS1 AAA-TYPE ATPASE"/>
    <property type="match status" value="1"/>
</dbReference>
<sequence length="145" mass="16865">MNSETLSRWRSVRLLLPATIDTITMDLDMKKKVNSDFEAFLKSKQYYNRLGPVWKRGYLFYGPSDNGFFTQTDSIWNEIINNSYNLNIDIILVLIDAYIEGRRWERHRLELVKGLAEAVIGLEGDGRRCERFGGVETVVAVRQEK</sequence>
<evidence type="ECO:0000313" key="2">
    <source>
        <dbReference type="Proteomes" id="UP001157418"/>
    </source>
</evidence>
<organism evidence="1 2">
    <name type="scientific">Lactuca virosa</name>
    <dbReference type="NCBI Taxonomy" id="75947"/>
    <lineage>
        <taxon>Eukaryota</taxon>
        <taxon>Viridiplantae</taxon>
        <taxon>Streptophyta</taxon>
        <taxon>Embryophyta</taxon>
        <taxon>Tracheophyta</taxon>
        <taxon>Spermatophyta</taxon>
        <taxon>Magnoliopsida</taxon>
        <taxon>eudicotyledons</taxon>
        <taxon>Gunneridae</taxon>
        <taxon>Pentapetalae</taxon>
        <taxon>asterids</taxon>
        <taxon>campanulids</taxon>
        <taxon>Asterales</taxon>
        <taxon>Asteraceae</taxon>
        <taxon>Cichorioideae</taxon>
        <taxon>Cichorieae</taxon>
        <taxon>Lactucinae</taxon>
        <taxon>Lactuca</taxon>
    </lineage>
</organism>
<keyword evidence="2" id="KW-1185">Reference proteome</keyword>
<dbReference type="AlphaFoldDB" id="A0AAU9PS50"/>
<dbReference type="InterPro" id="IPR050747">
    <property type="entry name" value="Mitochondrial_chaperone_BCS1"/>
</dbReference>
<proteinExistence type="predicted"/>
<name>A0AAU9PS50_9ASTR</name>
<dbReference type="Gene3D" id="3.40.50.300">
    <property type="entry name" value="P-loop containing nucleotide triphosphate hydrolases"/>
    <property type="match status" value="1"/>
</dbReference>